<keyword evidence="2" id="KW-1185">Reference proteome</keyword>
<dbReference type="Proteomes" id="UP000000254">
    <property type="component" value="Chromosome"/>
</dbReference>
<dbReference type="AlphaFoldDB" id="A3DMN5"/>
<dbReference type="eggNOG" id="arCOG08221">
    <property type="taxonomic scope" value="Archaea"/>
</dbReference>
<proteinExistence type="predicted"/>
<evidence type="ECO:0000313" key="1">
    <source>
        <dbReference type="EMBL" id="ABN69895.1"/>
    </source>
</evidence>
<sequence length="105" mass="12254">MSEELISKLENLFNEMKDWERRPVVKSGRIIIELVKLPEKQSRSSIKPASLALMIRREDAFRGIIIESAEEIDDLKTAISIEKIRDLAKAIKEFNRKRAIKEFEI</sequence>
<name>A3DMN5_STAMF</name>
<accession>A3DMN5</accession>
<reference evidence="2" key="1">
    <citation type="journal article" date="2009" name="BMC Genomics">
        <title>The complete genome sequence of Staphylothermus marinus reveals differences in sulfur metabolism among heterotrophic Crenarchaeota.</title>
        <authorList>
            <person name="Anderson I.J."/>
            <person name="Dharmarajan L."/>
            <person name="Rodriguez J."/>
            <person name="Hooper S."/>
            <person name="Porat I."/>
            <person name="Ulrich L.E."/>
            <person name="Elkins J.G."/>
            <person name="Mavromatis K."/>
            <person name="Sun H."/>
            <person name="Land M."/>
            <person name="Lapidus A."/>
            <person name="Lucas S."/>
            <person name="Barry K."/>
            <person name="Huber H."/>
            <person name="Zhulin I.B."/>
            <person name="Whitman W.B."/>
            <person name="Mukhopadhyay B."/>
            <person name="Woese C."/>
            <person name="Bristow J."/>
            <person name="Kyrpides N."/>
        </authorList>
    </citation>
    <scope>NUCLEOTIDE SEQUENCE [LARGE SCALE GENOMIC DNA]</scope>
    <source>
        <strain evidence="2">ATCC 43588 / DSM 3639 / JCM 9404 / F1</strain>
    </source>
</reference>
<protein>
    <submittedName>
        <fullName evidence="1">Uncharacterized protein</fullName>
    </submittedName>
</protein>
<evidence type="ECO:0000313" key="2">
    <source>
        <dbReference type="Proteomes" id="UP000000254"/>
    </source>
</evidence>
<dbReference type="HOGENOM" id="CLU_2230491_0_0_2"/>
<dbReference type="RefSeq" id="WP_011839086.1">
    <property type="nucleotide sequence ID" value="NC_009033.1"/>
</dbReference>
<dbReference type="EMBL" id="CP000575">
    <property type="protein sequence ID" value="ABN69895.1"/>
    <property type="molecule type" value="Genomic_DNA"/>
</dbReference>
<dbReference type="OrthoDB" id="373428at2157"/>
<dbReference type="KEGG" id="smr:Smar_0794"/>
<organism evidence="1 2">
    <name type="scientific">Staphylothermus marinus (strain ATCC 43588 / DSM 3639 / JCM 9404 / F1)</name>
    <dbReference type="NCBI Taxonomy" id="399550"/>
    <lineage>
        <taxon>Archaea</taxon>
        <taxon>Thermoproteota</taxon>
        <taxon>Thermoprotei</taxon>
        <taxon>Desulfurococcales</taxon>
        <taxon>Desulfurococcaceae</taxon>
        <taxon>Staphylothermus</taxon>
    </lineage>
</organism>
<dbReference type="STRING" id="399550.Smar_0794"/>
<gene>
    <name evidence="1" type="ordered locus">Smar_0794</name>
</gene>
<dbReference type="GeneID" id="4906907"/>
<reference evidence="1 2" key="2">
    <citation type="journal article" date="2009" name="Stand. Genomic Sci.">
        <title>Complete genome sequence of Staphylothermus marinus Stetter and Fiala 1986 type strain F1.</title>
        <authorList>
            <person name="Anderson I.J."/>
            <person name="Sun H."/>
            <person name="Lapidus A."/>
            <person name="Copeland A."/>
            <person name="Glavina Del Rio T."/>
            <person name="Tice H."/>
            <person name="Dalin E."/>
            <person name="Lucas S."/>
            <person name="Barry K."/>
            <person name="Land M."/>
            <person name="Richardson P."/>
            <person name="Huber H."/>
            <person name="Kyrpides N.C."/>
        </authorList>
    </citation>
    <scope>NUCLEOTIDE SEQUENCE [LARGE SCALE GENOMIC DNA]</scope>
    <source>
        <strain evidence="2">ATCC 43588 / DSM 3639 / JCM 9404 / F1</strain>
    </source>
</reference>